<reference evidence="2 3" key="1">
    <citation type="submission" date="2020-01" db="EMBL/GenBank/DDBJ databases">
        <title>Identification and distribution of gene clusters putatively required for synthesis of sphingolipid metabolism inhibitors in phylogenetically diverse species of the filamentous fungus Fusarium.</title>
        <authorList>
            <person name="Kim H.-S."/>
            <person name="Busman M."/>
            <person name="Brown D.W."/>
            <person name="Divon H."/>
            <person name="Uhlig S."/>
            <person name="Proctor R.H."/>
        </authorList>
    </citation>
    <scope>NUCLEOTIDE SEQUENCE [LARGE SCALE GENOMIC DNA]</scope>
    <source>
        <strain evidence="2 3">NRRL 20459</strain>
    </source>
</reference>
<gene>
    <name evidence="2" type="ORF">FALBO_4792</name>
</gene>
<dbReference type="Proteomes" id="UP000554235">
    <property type="component" value="Unassembled WGS sequence"/>
</dbReference>
<keyword evidence="3" id="KW-1185">Reference proteome</keyword>
<dbReference type="OrthoDB" id="5106207at2759"/>
<organism evidence="2 3">
    <name type="scientific">Fusarium albosuccineum</name>
    <dbReference type="NCBI Taxonomy" id="1237068"/>
    <lineage>
        <taxon>Eukaryota</taxon>
        <taxon>Fungi</taxon>
        <taxon>Dikarya</taxon>
        <taxon>Ascomycota</taxon>
        <taxon>Pezizomycotina</taxon>
        <taxon>Sordariomycetes</taxon>
        <taxon>Hypocreomycetidae</taxon>
        <taxon>Hypocreales</taxon>
        <taxon>Nectriaceae</taxon>
        <taxon>Fusarium</taxon>
        <taxon>Fusarium decemcellulare species complex</taxon>
    </lineage>
</organism>
<feature type="compositionally biased region" description="Acidic residues" evidence="1">
    <location>
        <begin position="319"/>
        <end position="337"/>
    </location>
</feature>
<evidence type="ECO:0000256" key="1">
    <source>
        <dbReference type="SAM" id="MobiDB-lite"/>
    </source>
</evidence>
<dbReference type="EMBL" id="JAADYS010000633">
    <property type="protein sequence ID" value="KAF4468309.1"/>
    <property type="molecule type" value="Genomic_DNA"/>
</dbReference>
<feature type="region of interest" description="Disordered" evidence="1">
    <location>
        <begin position="224"/>
        <end position="344"/>
    </location>
</feature>
<sequence length="466" mass="51453">MPTTPETPTLDSKAVFPTGHRNGIKCLGWSTKNKRICTQPIGQPKYKKHLVLMEELNQLPLAQRAESSLLEEAVEILLCRFHIGNDFETELKKAQQKFKDAAAAEAERQKAARQEAGRRRARRSQVEIPDSEDETPIRTSRASTVRQSVDRQEVGRRHTGNSQATVPSLEEGGPIRASRTSTARVPTTRPSATGASLANAPLARGAPTHTSAVSSIFARAAAAASGHGIRSSGNRASVTRSTPRHREVTPEYEPDEHEDEAQSEPQRRRNGRINSQQAKAAPISPPPTPATRRVSVADSEITLGRQSARRVDAVTIASDSEDGNDTQSGEEDSDEDEPRQPIGEGVYPMRLWDLYDRKWEDLKKNGRVRGAPMGEQIPWPICTANPPSDVTMDNVRIFYINAGLGFASGSEKALMIAEECRRWHPKSTKKNFGRHIYNGIYGPALETIYWAAQSCLKELLAQPQVY</sequence>
<feature type="compositionally biased region" description="Acidic residues" evidence="1">
    <location>
        <begin position="250"/>
        <end position="262"/>
    </location>
</feature>
<comment type="caution">
    <text evidence="2">The sequence shown here is derived from an EMBL/GenBank/DDBJ whole genome shotgun (WGS) entry which is preliminary data.</text>
</comment>
<evidence type="ECO:0000313" key="2">
    <source>
        <dbReference type="EMBL" id="KAF4468309.1"/>
    </source>
</evidence>
<evidence type="ECO:0000313" key="3">
    <source>
        <dbReference type="Proteomes" id="UP000554235"/>
    </source>
</evidence>
<protein>
    <submittedName>
        <fullName evidence="2">Uncharacterized protein</fullName>
    </submittedName>
</protein>
<feature type="compositionally biased region" description="Polar residues" evidence="1">
    <location>
        <begin position="137"/>
        <end position="147"/>
    </location>
</feature>
<dbReference type="AlphaFoldDB" id="A0A8H4LIW7"/>
<feature type="region of interest" description="Disordered" evidence="1">
    <location>
        <begin position="103"/>
        <end position="202"/>
    </location>
</feature>
<accession>A0A8H4LIW7</accession>
<proteinExistence type="predicted"/>
<feature type="compositionally biased region" description="Basic and acidic residues" evidence="1">
    <location>
        <begin position="103"/>
        <end position="118"/>
    </location>
</feature>
<name>A0A8H4LIW7_9HYPO</name>
<feature type="compositionally biased region" description="Polar residues" evidence="1">
    <location>
        <begin position="178"/>
        <end position="196"/>
    </location>
</feature>